<evidence type="ECO:0000256" key="4">
    <source>
        <dbReference type="ARBA" id="ARBA00022989"/>
    </source>
</evidence>
<dbReference type="CDD" id="cd17319">
    <property type="entry name" value="MFS_ExuT_GudP_like"/>
    <property type="match status" value="1"/>
</dbReference>
<evidence type="ECO:0000256" key="1">
    <source>
        <dbReference type="ARBA" id="ARBA00004141"/>
    </source>
</evidence>
<dbReference type="SUPFAM" id="SSF103473">
    <property type="entry name" value="MFS general substrate transporter"/>
    <property type="match status" value="1"/>
</dbReference>
<dbReference type="InterPro" id="IPR036259">
    <property type="entry name" value="MFS_trans_sf"/>
</dbReference>
<dbReference type="InterPro" id="IPR011701">
    <property type="entry name" value="MFS"/>
</dbReference>
<feature type="transmembrane region" description="Helical" evidence="6">
    <location>
        <begin position="238"/>
        <end position="259"/>
    </location>
</feature>
<protein>
    <submittedName>
        <fullName evidence="8">Major facilitator transporter</fullName>
    </submittedName>
</protein>
<keyword evidence="5 6" id="KW-0472">Membrane</keyword>
<organism evidence="8 9">
    <name type="scientific">Caballeronia sordidicola</name>
    <name type="common">Burkholderia sordidicola</name>
    <dbReference type="NCBI Taxonomy" id="196367"/>
    <lineage>
        <taxon>Bacteria</taxon>
        <taxon>Pseudomonadati</taxon>
        <taxon>Pseudomonadota</taxon>
        <taxon>Betaproteobacteria</taxon>
        <taxon>Burkholderiales</taxon>
        <taxon>Burkholderiaceae</taxon>
        <taxon>Caballeronia</taxon>
    </lineage>
</organism>
<evidence type="ECO:0000256" key="2">
    <source>
        <dbReference type="ARBA" id="ARBA00022448"/>
    </source>
</evidence>
<evidence type="ECO:0000313" key="8">
    <source>
        <dbReference type="EMBL" id="SAL52427.1"/>
    </source>
</evidence>
<feature type="domain" description="Major facilitator superfamily (MFS) profile" evidence="7">
    <location>
        <begin position="17"/>
        <end position="421"/>
    </location>
</feature>
<dbReference type="OrthoDB" id="9773957at2"/>
<keyword evidence="4 6" id="KW-1133">Transmembrane helix</keyword>
<comment type="subcellular location">
    <subcellularLocation>
        <location evidence="1">Membrane</location>
        <topology evidence="1">Multi-pass membrane protein</topology>
    </subcellularLocation>
</comment>
<feature type="transmembrane region" description="Helical" evidence="6">
    <location>
        <begin position="83"/>
        <end position="102"/>
    </location>
</feature>
<feature type="transmembrane region" description="Helical" evidence="6">
    <location>
        <begin position="397"/>
        <end position="416"/>
    </location>
</feature>
<dbReference type="PANTHER" id="PTHR43791">
    <property type="entry name" value="PERMEASE-RELATED"/>
    <property type="match status" value="1"/>
</dbReference>
<feature type="transmembrane region" description="Helical" evidence="6">
    <location>
        <begin position="306"/>
        <end position="323"/>
    </location>
</feature>
<dbReference type="EMBL" id="FCOC02000027">
    <property type="protein sequence ID" value="SAL52427.1"/>
    <property type="molecule type" value="Genomic_DNA"/>
</dbReference>
<evidence type="ECO:0000259" key="7">
    <source>
        <dbReference type="PROSITE" id="PS50850"/>
    </source>
</evidence>
<feature type="transmembrane region" description="Helical" evidence="6">
    <location>
        <begin position="329"/>
        <end position="349"/>
    </location>
</feature>
<feature type="transmembrane region" description="Helical" evidence="6">
    <location>
        <begin position="169"/>
        <end position="188"/>
    </location>
</feature>
<dbReference type="InterPro" id="IPR020846">
    <property type="entry name" value="MFS_dom"/>
</dbReference>
<dbReference type="Gene3D" id="1.20.1250.20">
    <property type="entry name" value="MFS general substrate transporter like domains"/>
    <property type="match status" value="2"/>
</dbReference>
<proteinExistence type="predicted"/>
<feature type="transmembrane region" description="Helical" evidence="6">
    <location>
        <begin position="50"/>
        <end position="71"/>
    </location>
</feature>
<dbReference type="GO" id="GO:0022857">
    <property type="term" value="F:transmembrane transporter activity"/>
    <property type="evidence" value="ECO:0007669"/>
    <property type="project" value="InterPro"/>
</dbReference>
<evidence type="ECO:0000256" key="6">
    <source>
        <dbReference type="SAM" id="Phobius"/>
    </source>
</evidence>
<evidence type="ECO:0000256" key="3">
    <source>
        <dbReference type="ARBA" id="ARBA00022692"/>
    </source>
</evidence>
<dbReference type="Pfam" id="PF07690">
    <property type="entry name" value="MFS_1"/>
    <property type="match status" value="1"/>
</dbReference>
<evidence type="ECO:0000256" key="5">
    <source>
        <dbReference type="ARBA" id="ARBA00023136"/>
    </source>
</evidence>
<dbReference type="PANTHER" id="PTHR43791:SF100">
    <property type="entry name" value="SUGAR TRANSPORTER"/>
    <property type="match status" value="1"/>
</dbReference>
<reference evidence="8 9" key="1">
    <citation type="submission" date="2016-01" db="EMBL/GenBank/DDBJ databases">
        <authorList>
            <person name="Oliw E.H."/>
        </authorList>
    </citation>
    <scope>NUCLEOTIDE SEQUENCE [LARGE SCALE GENOMIC DNA]</scope>
    <source>
        <strain evidence="8">LMG 22029</strain>
    </source>
</reference>
<dbReference type="RefSeq" id="WP_060858611.1">
    <property type="nucleotide sequence ID" value="NZ_FCOC02000027.1"/>
</dbReference>
<gene>
    <name evidence="8" type="ORF">AWB64_05648</name>
</gene>
<dbReference type="GO" id="GO:0005886">
    <property type="term" value="C:plasma membrane"/>
    <property type="evidence" value="ECO:0007669"/>
    <property type="project" value="TreeGrafter"/>
</dbReference>
<name>A0A158I7I9_CABSO</name>
<sequence>MNRDSAQEGSRTRWLRIMPVVFLLYTIAYFDRVNIGMALPSMSKDLGLSPSQGGFVAGVFFWGYLLSFLAAGWLAPRFGARRTVLGALIAWGTFAMLTGFATNFVELAVMRFMLGLCEGPVWTSLALLLSQWFLKSERGRAFGLWNLSIPFGALLSGPISGFVLTYTDWHVMLVLEGIPAWIWAVVWWRAIPDSVEAAVWLPAAERQRLSARLSAEQAEFAAARASADWRGMFRQPAVWLLLCAFSLNNMVNYGFTLWLPTVLKAASSANIGNVGLLSALPYFASILGVIVATYSSDRFQERRMHAGMPLLMVGLLLFLGSQAGVHSVLVQMAAFTLIGFFMFMTLPLISALSTDFLPRQWAIPSIAFTGGLGNLLGGFVGPILVGRLKEMTGNFSLAFALLGVLGVVGGLVILAIRPARTETAAVRAPARM</sequence>
<evidence type="ECO:0000313" key="9">
    <source>
        <dbReference type="Proteomes" id="UP000054893"/>
    </source>
</evidence>
<feature type="transmembrane region" description="Helical" evidence="6">
    <location>
        <begin position="271"/>
        <end position="294"/>
    </location>
</feature>
<keyword evidence="2" id="KW-0813">Transport</keyword>
<accession>A0A158I7I9</accession>
<dbReference type="PIRSF" id="PIRSF002808">
    <property type="entry name" value="Hexose_phosphate_transp"/>
    <property type="match status" value="1"/>
</dbReference>
<dbReference type="Proteomes" id="UP000054893">
    <property type="component" value="Unassembled WGS sequence"/>
</dbReference>
<keyword evidence="3 6" id="KW-0812">Transmembrane</keyword>
<feature type="transmembrane region" description="Helical" evidence="6">
    <location>
        <begin position="108"/>
        <end position="129"/>
    </location>
</feature>
<feature type="transmembrane region" description="Helical" evidence="6">
    <location>
        <begin position="141"/>
        <end position="163"/>
    </location>
</feature>
<feature type="transmembrane region" description="Helical" evidence="6">
    <location>
        <begin position="361"/>
        <end position="385"/>
    </location>
</feature>
<dbReference type="AlphaFoldDB" id="A0A158I7I9"/>
<dbReference type="InterPro" id="IPR000849">
    <property type="entry name" value="Sugar_P_transporter"/>
</dbReference>
<dbReference type="PROSITE" id="PS50850">
    <property type="entry name" value="MFS"/>
    <property type="match status" value="1"/>
</dbReference>